<dbReference type="RefSeq" id="WP_130288056.1">
    <property type="nucleotide sequence ID" value="NZ_SHKL01000001.1"/>
</dbReference>
<organism evidence="3 4">
    <name type="scientific">Pseudonocardia sediminis</name>
    <dbReference type="NCBI Taxonomy" id="1397368"/>
    <lineage>
        <taxon>Bacteria</taxon>
        <taxon>Bacillati</taxon>
        <taxon>Actinomycetota</taxon>
        <taxon>Actinomycetes</taxon>
        <taxon>Pseudonocardiales</taxon>
        <taxon>Pseudonocardiaceae</taxon>
        <taxon>Pseudonocardia</taxon>
    </lineage>
</organism>
<gene>
    <name evidence="3" type="ORF">EV383_0077</name>
</gene>
<feature type="region of interest" description="Disordered" evidence="1">
    <location>
        <begin position="89"/>
        <end position="121"/>
    </location>
</feature>
<sequence>MNDSRTWKRARNDAGTAVGDFGEAASILASNVVSSVASNASDTLDDARTSLARAIDPSPITRRWPWLVALAVLTALSAWGWSLVLRQEKTVDPGTPPPTTAPTEDALFGKPVGKSALRSDS</sequence>
<comment type="caution">
    <text evidence="3">The sequence shown here is derived from an EMBL/GenBank/DDBJ whole genome shotgun (WGS) entry which is preliminary data.</text>
</comment>
<feature type="transmembrane region" description="Helical" evidence="2">
    <location>
        <begin position="64"/>
        <end position="85"/>
    </location>
</feature>
<keyword evidence="2" id="KW-0812">Transmembrane</keyword>
<evidence type="ECO:0000313" key="4">
    <source>
        <dbReference type="Proteomes" id="UP000291591"/>
    </source>
</evidence>
<keyword evidence="2" id="KW-0472">Membrane</keyword>
<reference evidence="3 4" key="1">
    <citation type="submission" date="2019-02" db="EMBL/GenBank/DDBJ databases">
        <title>Sequencing the genomes of 1000 actinobacteria strains.</title>
        <authorList>
            <person name="Klenk H.-P."/>
        </authorList>
    </citation>
    <scope>NUCLEOTIDE SEQUENCE [LARGE SCALE GENOMIC DNA]</scope>
    <source>
        <strain evidence="3 4">DSM 45779</strain>
    </source>
</reference>
<evidence type="ECO:0000256" key="2">
    <source>
        <dbReference type="SAM" id="Phobius"/>
    </source>
</evidence>
<keyword evidence="2" id="KW-1133">Transmembrane helix</keyword>
<dbReference type="EMBL" id="SHKL01000001">
    <property type="protein sequence ID" value="RZT83278.1"/>
    <property type="molecule type" value="Genomic_DNA"/>
</dbReference>
<protein>
    <submittedName>
        <fullName evidence="3">Uncharacterized protein</fullName>
    </submittedName>
</protein>
<dbReference type="AlphaFoldDB" id="A0A4Q7URA7"/>
<proteinExistence type="predicted"/>
<name>A0A4Q7URA7_PSEST</name>
<evidence type="ECO:0000313" key="3">
    <source>
        <dbReference type="EMBL" id="RZT83278.1"/>
    </source>
</evidence>
<evidence type="ECO:0000256" key="1">
    <source>
        <dbReference type="SAM" id="MobiDB-lite"/>
    </source>
</evidence>
<accession>A0A4Q7URA7</accession>
<dbReference type="Proteomes" id="UP000291591">
    <property type="component" value="Unassembled WGS sequence"/>
</dbReference>
<keyword evidence="4" id="KW-1185">Reference proteome</keyword>